<dbReference type="Gene3D" id="1.10.12.10">
    <property type="entry name" value="Lyase 2-enoyl-coa Hydratase, Chain A, domain 2"/>
    <property type="match status" value="1"/>
</dbReference>
<comment type="similarity">
    <text evidence="1">Belongs to the enoyl-CoA hydratase/isomerase family.</text>
</comment>
<proteinExistence type="inferred from homology"/>
<name>A0A5B0X802_9GAMM</name>
<evidence type="ECO:0000313" key="2">
    <source>
        <dbReference type="EMBL" id="KAA1194567.1"/>
    </source>
</evidence>
<dbReference type="PANTHER" id="PTHR43802">
    <property type="entry name" value="ENOYL-COA HYDRATASE"/>
    <property type="match status" value="1"/>
</dbReference>
<keyword evidence="3" id="KW-1185">Reference proteome</keyword>
<protein>
    <submittedName>
        <fullName evidence="2">Crotonase</fullName>
    </submittedName>
</protein>
<dbReference type="SUPFAM" id="SSF52096">
    <property type="entry name" value="ClpP/crotonase"/>
    <property type="match status" value="1"/>
</dbReference>
<dbReference type="AlphaFoldDB" id="A0A5B0X802"/>
<dbReference type="GO" id="GO:0003824">
    <property type="term" value="F:catalytic activity"/>
    <property type="evidence" value="ECO:0007669"/>
    <property type="project" value="UniProtKB-ARBA"/>
</dbReference>
<organism evidence="2 3">
    <name type="scientific">Pseudohalioglobus sediminis</name>
    <dbReference type="NCBI Taxonomy" id="2606449"/>
    <lineage>
        <taxon>Bacteria</taxon>
        <taxon>Pseudomonadati</taxon>
        <taxon>Pseudomonadota</taxon>
        <taxon>Gammaproteobacteria</taxon>
        <taxon>Cellvibrionales</taxon>
        <taxon>Halieaceae</taxon>
        <taxon>Pseudohalioglobus</taxon>
    </lineage>
</organism>
<dbReference type="Gene3D" id="3.90.226.10">
    <property type="entry name" value="2-enoyl-CoA Hydratase, Chain A, domain 1"/>
    <property type="match status" value="1"/>
</dbReference>
<dbReference type="CDD" id="cd06558">
    <property type="entry name" value="crotonase-like"/>
    <property type="match status" value="1"/>
</dbReference>
<comment type="caution">
    <text evidence="2">The sequence shown here is derived from an EMBL/GenBank/DDBJ whole genome shotgun (WGS) entry which is preliminary data.</text>
</comment>
<dbReference type="InterPro" id="IPR029045">
    <property type="entry name" value="ClpP/crotonase-like_dom_sf"/>
</dbReference>
<sequence length="274" mass="29346">MGTYVNKDVLLQVDGPVAVITLNRPEAHNSLSPGIIEGVSEAYRRCDADDTIRSVVLTGAGRSFCAGADMSGGGDTFDAGAVAAEVDSCPLAMQAFEVRKPVIAACNGHAVGAGLGLAMQADMRVFAAEGKYGFLQSRRGVVTDFAMEFLLPRMIGVEKALELLMRGQLLSGEEAVCWGLAARSVASEEVLDTALEIARDIALNAAPMAVAMHKRLLWQGLGLSYQQLAAKESRALNYTMQQADAVEGGVAWLERREPRWQGTPAADWPEWMDD</sequence>
<dbReference type="InterPro" id="IPR014748">
    <property type="entry name" value="Enoyl-CoA_hydra_C"/>
</dbReference>
<dbReference type="EMBL" id="VTUX01000001">
    <property type="protein sequence ID" value="KAA1194567.1"/>
    <property type="molecule type" value="Genomic_DNA"/>
</dbReference>
<evidence type="ECO:0000256" key="1">
    <source>
        <dbReference type="ARBA" id="ARBA00005254"/>
    </source>
</evidence>
<evidence type="ECO:0000313" key="3">
    <source>
        <dbReference type="Proteomes" id="UP000323708"/>
    </source>
</evidence>
<dbReference type="PANTHER" id="PTHR43802:SF1">
    <property type="entry name" value="IP11341P-RELATED"/>
    <property type="match status" value="1"/>
</dbReference>
<dbReference type="Proteomes" id="UP000323708">
    <property type="component" value="Unassembled WGS sequence"/>
</dbReference>
<reference evidence="2 3" key="1">
    <citation type="submission" date="2019-09" db="EMBL/GenBank/DDBJ databases">
        <authorList>
            <person name="Chen X.-Y."/>
        </authorList>
    </citation>
    <scope>NUCLEOTIDE SEQUENCE [LARGE SCALE GENOMIC DNA]</scope>
    <source>
        <strain evidence="2 3">NY5</strain>
    </source>
</reference>
<dbReference type="Pfam" id="PF00378">
    <property type="entry name" value="ECH_1"/>
    <property type="match status" value="1"/>
</dbReference>
<dbReference type="InterPro" id="IPR001753">
    <property type="entry name" value="Enoyl-CoA_hydra/iso"/>
</dbReference>
<accession>A0A5B0X802</accession>
<gene>
    <name evidence="2" type="ORF">F0M18_03840</name>
</gene>